<dbReference type="AlphaFoldDB" id="A0A914UI88"/>
<evidence type="ECO:0000256" key="1">
    <source>
        <dbReference type="SAM" id="MobiDB-lite"/>
    </source>
</evidence>
<evidence type="ECO:0000313" key="2">
    <source>
        <dbReference type="Proteomes" id="UP000887566"/>
    </source>
</evidence>
<feature type="compositionally biased region" description="Acidic residues" evidence="1">
    <location>
        <begin position="239"/>
        <end position="260"/>
    </location>
</feature>
<accession>A0A914UI88</accession>
<reference evidence="3" key="1">
    <citation type="submission" date="2022-11" db="UniProtKB">
        <authorList>
            <consortium name="WormBaseParasite"/>
        </authorList>
    </citation>
    <scope>IDENTIFICATION</scope>
</reference>
<evidence type="ECO:0000313" key="3">
    <source>
        <dbReference type="WBParaSite" id="PSAMB.scaffold100size79852.g2088.t1"/>
    </source>
</evidence>
<dbReference type="WBParaSite" id="PSAMB.scaffold100size79852.g2088.t1">
    <property type="protein sequence ID" value="PSAMB.scaffold100size79852.g2088.t1"/>
    <property type="gene ID" value="PSAMB.scaffold100size79852.g2088"/>
</dbReference>
<protein>
    <submittedName>
        <fullName evidence="3">Uncharacterized protein</fullName>
    </submittedName>
</protein>
<sequence>MPKNSVKQLADYPLCIKDNVVQGFDNTLHLKDRYRSLELTILNNTPYTLRYSGVHFDSGISYYDACAKILPKKGCSWFVANKQGGILTGVTGGAKYSIFGSKNLSLYIGFCNPAIGSFKHYVSVQHDGFSVNYGYDQCQDDDMKHFSENGFVLTVEKAESQIAHRREFEAEPEQYANIIEVYETRNSGRSYNKLPSGYMFYYFYYYASDDTKTTAGTVFYVPASLALIRLHTLNYTDNDDSTDYDISDDDDHDGISDESDNGVGNKTTASMSASPHR</sequence>
<name>A0A914UI88_9BILA</name>
<feature type="compositionally biased region" description="Polar residues" evidence="1">
    <location>
        <begin position="262"/>
        <end position="277"/>
    </location>
</feature>
<dbReference type="Proteomes" id="UP000887566">
    <property type="component" value="Unplaced"/>
</dbReference>
<proteinExistence type="predicted"/>
<keyword evidence="2" id="KW-1185">Reference proteome</keyword>
<organism evidence="2 3">
    <name type="scientific">Plectus sambesii</name>
    <dbReference type="NCBI Taxonomy" id="2011161"/>
    <lineage>
        <taxon>Eukaryota</taxon>
        <taxon>Metazoa</taxon>
        <taxon>Ecdysozoa</taxon>
        <taxon>Nematoda</taxon>
        <taxon>Chromadorea</taxon>
        <taxon>Plectida</taxon>
        <taxon>Plectina</taxon>
        <taxon>Plectoidea</taxon>
        <taxon>Plectidae</taxon>
        <taxon>Plectus</taxon>
    </lineage>
</organism>
<feature type="region of interest" description="Disordered" evidence="1">
    <location>
        <begin position="239"/>
        <end position="277"/>
    </location>
</feature>
<dbReference type="Gene3D" id="2.60.270.50">
    <property type="match status" value="1"/>
</dbReference>